<proteinExistence type="predicted"/>
<protein>
    <recommendedName>
        <fullName evidence="4">ATP/GTP-binding protein</fullName>
    </recommendedName>
</protein>
<dbReference type="Proteomes" id="UP001566476">
    <property type="component" value="Unassembled WGS sequence"/>
</dbReference>
<evidence type="ECO:0000256" key="1">
    <source>
        <dbReference type="SAM" id="MobiDB-lite"/>
    </source>
</evidence>
<dbReference type="EMBL" id="JBGGTQ010000003">
    <property type="protein sequence ID" value="MEZ0492308.1"/>
    <property type="molecule type" value="Genomic_DNA"/>
</dbReference>
<accession>A0ABV4I0V6</accession>
<evidence type="ECO:0000313" key="2">
    <source>
        <dbReference type="EMBL" id="MEZ0492308.1"/>
    </source>
</evidence>
<evidence type="ECO:0000313" key="3">
    <source>
        <dbReference type="Proteomes" id="UP001566476"/>
    </source>
</evidence>
<comment type="caution">
    <text evidence="2">The sequence shown here is derived from an EMBL/GenBank/DDBJ whole genome shotgun (WGS) entry which is preliminary data.</text>
</comment>
<gene>
    <name evidence="2" type="ORF">AB2L28_08660</name>
</gene>
<dbReference type="RefSeq" id="WP_370718337.1">
    <property type="nucleotide sequence ID" value="NZ_JBGGTQ010000003.1"/>
</dbReference>
<organism evidence="2 3">
    <name type="scientific">Kineococcus mangrovi</name>
    <dbReference type="NCBI Taxonomy" id="1660183"/>
    <lineage>
        <taxon>Bacteria</taxon>
        <taxon>Bacillati</taxon>
        <taxon>Actinomycetota</taxon>
        <taxon>Actinomycetes</taxon>
        <taxon>Kineosporiales</taxon>
        <taxon>Kineosporiaceae</taxon>
        <taxon>Kineococcus</taxon>
    </lineage>
</organism>
<sequence length="95" mass="10738">MPRANRRRPDPPPRAPLGRGVDRTVSGPDGTWVVRELRGTSSEKTYRCPGCHQDIPPGTPHLVVWPARGTFSPGEGVTERRHWHRSCFTARGRRF</sequence>
<reference evidence="2 3" key="1">
    <citation type="submission" date="2024-07" db="EMBL/GenBank/DDBJ databases">
        <authorList>
            <person name="Thanompreechachai J."/>
            <person name="Duangmal K."/>
        </authorList>
    </citation>
    <scope>NUCLEOTIDE SEQUENCE [LARGE SCALE GENOMIC DNA]</scope>
    <source>
        <strain evidence="2 3">TBRC 1896</strain>
    </source>
</reference>
<keyword evidence="3" id="KW-1185">Reference proteome</keyword>
<evidence type="ECO:0008006" key="4">
    <source>
        <dbReference type="Google" id="ProtNLM"/>
    </source>
</evidence>
<name>A0ABV4I0V6_9ACTN</name>
<feature type="region of interest" description="Disordered" evidence="1">
    <location>
        <begin position="1"/>
        <end position="29"/>
    </location>
</feature>